<dbReference type="Proteomes" id="UP000010878">
    <property type="component" value="Chromosome"/>
</dbReference>
<dbReference type="STRING" id="694430.Natoc_0411"/>
<gene>
    <name evidence="2" type="ORF">Natoc_0411</name>
</gene>
<dbReference type="eggNOG" id="arCOG11137">
    <property type="taxonomic scope" value="Archaea"/>
</dbReference>
<feature type="transmembrane region" description="Helical" evidence="1">
    <location>
        <begin position="44"/>
        <end position="66"/>
    </location>
</feature>
<name>L0JU60_9EURY</name>
<evidence type="ECO:0000256" key="1">
    <source>
        <dbReference type="SAM" id="Phobius"/>
    </source>
</evidence>
<organism evidence="2 3">
    <name type="scientific">Natronococcus occultus SP4</name>
    <dbReference type="NCBI Taxonomy" id="694430"/>
    <lineage>
        <taxon>Archaea</taxon>
        <taxon>Methanobacteriati</taxon>
        <taxon>Methanobacteriota</taxon>
        <taxon>Stenosarchaea group</taxon>
        <taxon>Halobacteria</taxon>
        <taxon>Halobacteriales</taxon>
        <taxon>Natrialbaceae</taxon>
        <taxon>Natronococcus</taxon>
    </lineage>
</organism>
<dbReference type="KEGG" id="nou:Natoc_0411"/>
<evidence type="ECO:0000313" key="3">
    <source>
        <dbReference type="Proteomes" id="UP000010878"/>
    </source>
</evidence>
<keyword evidence="1" id="KW-0472">Membrane</keyword>
<dbReference type="AlphaFoldDB" id="L0JU60"/>
<protein>
    <recommendedName>
        <fullName evidence="4">Beta-ketoadipyl CoA thiolase</fullName>
    </recommendedName>
</protein>
<accession>L0JU60</accession>
<keyword evidence="3" id="KW-1185">Reference proteome</keyword>
<feature type="transmembrane region" description="Helical" evidence="1">
    <location>
        <begin position="7"/>
        <end position="24"/>
    </location>
</feature>
<dbReference type="HOGENOM" id="CLU_196460_0_0_2"/>
<dbReference type="EMBL" id="CP003929">
    <property type="protein sequence ID" value="AGB36276.1"/>
    <property type="molecule type" value="Genomic_DNA"/>
</dbReference>
<reference evidence="2 3" key="1">
    <citation type="submission" date="2012-11" db="EMBL/GenBank/DDBJ databases">
        <title>FINISHED of Natronococcus occultus SP4, DSM 3396.</title>
        <authorList>
            <consortium name="DOE Joint Genome Institute"/>
            <person name="Eisen J."/>
            <person name="Huntemann M."/>
            <person name="Wei C.-L."/>
            <person name="Han J."/>
            <person name="Detter J.C."/>
            <person name="Han C."/>
            <person name="Tapia R."/>
            <person name="Chen A."/>
            <person name="Kyrpides N."/>
            <person name="Mavromatis K."/>
            <person name="Markowitz V."/>
            <person name="Szeto E."/>
            <person name="Ivanova N."/>
            <person name="Mikhailova N."/>
            <person name="Ovchinnikova G."/>
            <person name="Pagani I."/>
            <person name="Pati A."/>
            <person name="Goodwin L."/>
            <person name="Nordberg H.P."/>
            <person name="Cantor M.N."/>
            <person name="Hua S.X."/>
            <person name="Woyke T."/>
            <person name="Eisen J."/>
            <person name="Klenk H.-P."/>
            <person name="Klenk H.-P."/>
        </authorList>
    </citation>
    <scope>NUCLEOTIDE SEQUENCE [LARGE SCALE GENOMIC DNA]</scope>
    <source>
        <strain evidence="2 3">SP4</strain>
    </source>
</reference>
<proteinExistence type="predicted"/>
<keyword evidence="1" id="KW-1133">Transmembrane helix</keyword>
<keyword evidence="1" id="KW-0812">Transmembrane</keyword>
<evidence type="ECO:0008006" key="4">
    <source>
        <dbReference type="Google" id="ProtNLM"/>
    </source>
</evidence>
<evidence type="ECO:0000313" key="2">
    <source>
        <dbReference type="EMBL" id="AGB36276.1"/>
    </source>
</evidence>
<sequence length="67" mass="6921">MSVTTELIVFGVISIALGGGLLYAGRHLYPRLDLTRDALSTVRLLTAVIAGVLLLMGVGLVAVGLVT</sequence>